<dbReference type="InterPro" id="IPR001220">
    <property type="entry name" value="Legume_lectin_dom"/>
</dbReference>
<dbReference type="InterPro" id="IPR050258">
    <property type="entry name" value="Leguminous_Lectin"/>
</dbReference>
<feature type="region of interest" description="Disordered" evidence="3">
    <location>
        <begin position="357"/>
        <end position="389"/>
    </location>
</feature>
<accession>A0AAU9PVJ0</accession>
<sequence length="519" mass="58578">MMFLFLFLIVEVSAIIPSFKVPRSNFTQHGTAFQYDDALVLTEMHCAVHRSATQTGRIHHAIPIKFLDHSFQPFSFFYSKLQFSVNCQPRQCPPGDGLALVVTSDSSLFASESSGSFGLPADKLHDLSFVAFEFDTSYDEVFSDLNANHVGVNINSLMSMAAVDLNTHGMKLTSGVQITAWISYSQPDTLIQIWMSYSSTKPHHPILTVPVDLSTYFTGYIFVGLTASNRGGSSSHIVHSWYFKSSESPYIAGEAAGPEFCDVCFPGPRRYLIDFTITNVLFFFGVPALIIVSRSVWSYTLRQAKRVRVSFDDAGLSLSLVYDHKPPHTTSVDLISFSKDGRGGEKGMFQTLKQFEDSEENKQRLKRERPDDIPTHKPIPASNKSMDDHLSHCKNQRAYDKSRLCRGERKYNSEKADQERQRISLGMKGSYFDIETQEIHNSDASEDEDYVLPLEVTLDEEADESPMQEEQAQSPEPLDNNKLEKMRTKVSKPRRKLEPAPKNCDDVIEVQWRSLTIKG</sequence>
<name>A0AAU9PVJ0_9ASTR</name>
<comment type="similarity">
    <text evidence="1">Belongs to the leguminous lectin family.</text>
</comment>
<gene>
    <name evidence="6" type="ORF">LVIROSA_LOCUS39189</name>
</gene>
<dbReference type="EMBL" id="CAKMRJ010005745">
    <property type="protein sequence ID" value="CAH1453987.1"/>
    <property type="molecule type" value="Genomic_DNA"/>
</dbReference>
<proteinExistence type="inferred from homology"/>
<organism evidence="6 7">
    <name type="scientific">Lactuca virosa</name>
    <dbReference type="NCBI Taxonomy" id="75947"/>
    <lineage>
        <taxon>Eukaryota</taxon>
        <taxon>Viridiplantae</taxon>
        <taxon>Streptophyta</taxon>
        <taxon>Embryophyta</taxon>
        <taxon>Tracheophyta</taxon>
        <taxon>Spermatophyta</taxon>
        <taxon>Magnoliopsida</taxon>
        <taxon>eudicotyledons</taxon>
        <taxon>Gunneridae</taxon>
        <taxon>Pentapetalae</taxon>
        <taxon>asterids</taxon>
        <taxon>campanulids</taxon>
        <taxon>Asterales</taxon>
        <taxon>Asteraceae</taxon>
        <taxon>Cichorioideae</taxon>
        <taxon>Cichorieae</taxon>
        <taxon>Lactucinae</taxon>
        <taxon>Lactuca</taxon>
    </lineage>
</organism>
<keyword evidence="7" id="KW-1185">Reference proteome</keyword>
<dbReference type="Pfam" id="PF00139">
    <property type="entry name" value="Lectin_legB"/>
    <property type="match status" value="1"/>
</dbReference>
<dbReference type="AlphaFoldDB" id="A0AAU9PVJ0"/>
<dbReference type="GO" id="GO:0030246">
    <property type="term" value="F:carbohydrate binding"/>
    <property type="evidence" value="ECO:0007669"/>
    <property type="project" value="UniProtKB-KW"/>
</dbReference>
<evidence type="ECO:0000256" key="3">
    <source>
        <dbReference type="SAM" id="MobiDB-lite"/>
    </source>
</evidence>
<dbReference type="PANTHER" id="PTHR32401:SF16">
    <property type="entry name" value="CONCANAVALIN A-LIKE LECTIN FAMILY PROTEIN"/>
    <property type="match status" value="1"/>
</dbReference>
<evidence type="ECO:0000313" key="6">
    <source>
        <dbReference type="EMBL" id="CAH1453987.1"/>
    </source>
</evidence>
<dbReference type="SUPFAM" id="SSF49899">
    <property type="entry name" value="Concanavalin A-like lectins/glucanases"/>
    <property type="match status" value="1"/>
</dbReference>
<evidence type="ECO:0000256" key="4">
    <source>
        <dbReference type="SAM" id="Phobius"/>
    </source>
</evidence>
<dbReference type="CDD" id="cd06899">
    <property type="entry name" value="lectin_legume_LecRK_Arcelin_ConA"/>
    <property type="match status" value="1"/>
</dbReference>
<keyword evidence="4" id="KW-1133">Transmembrane helix</keyword>
<keyword evidence="2" id="KW-0430">Lectin</keyword>
<evidence type="ECO:0000256" key="2">
    <source>
        <dbReference type="ARBA" id="ARBA00022734"/>
    </source>
</evidence>
<dbReference type="Proteomes" id="UP001157418">
    <property type="component" value="Unassembled WGS sequence"/>
</dbReference>
<evidence type="ECO:0000256" key="1">
    <source>
        <dbReference type="ARBA" id="ARBA00007606"/>
    </source>
</evidence>
<dbReference type="InterPro" id="IPR013320">
    <property type="entry name" value="ConA-like_dom_sf"/>
</dbReference>
<dbReference type="PANTHER" id="PTHR32401">
    <property type="entry name" value="CONCANAVALIN A-LIKE LECTIN FAMILY PROTEIN"/>
    <property type="match status" value="1"/>
</dbReference>
<evidence type="ECO:0000259" key="5">
    <source>
        <dbReference type="Pfam" id="PF00139"/>
    </source>
</evidence>
<keyword evidence="4" id="KW-0812">Transmembrane</keyword>
<protein>
    <recommendedName>
        <fullName evidence="5">Legume lectin domain-containing protein</fullName>
    </recommendedName>
</protein>
<feature type="compositionally biased region" description="Basic and acidic residues" evidence="3">
    <location>
        <begin position="357"/>
        <end position="375"/>
    </location>
</feature>
<evidence type="ECO:0000313" key="7">
    <source>
        <dbReference type="Proteomes" id="UP001157418"/>
    </source>
</evidence>
<reference evidence="6 7" key="1">
    <citation type="submission" date="2022-01" db="EMBL/GenBank/DDBJ databases">
        <authorList>
            <person name="Xiong W."/>
            <person name="Schranz E."/>
        </authorList>
    </citation>
    <scope>NUCLEOTIDE SEQUENCE [LARGE SCALE GENOMIC DNA]</scope>
</reference>
<keyword evidence="4" id="KW-0472">Membrane</keyword>
<dbReference type="Gene3D" id="2.60.120.200">
    <property type="match status" value="1"/>
</dbReference>
<feature type="transmembrane region" description="Helical" evidence="4">
    <location>
        <begin position="271"/>
        <end position="292"/>
    </location>
</feature>
<feature type="domain" description="Legume lectin" evidence="5">
    <location>
        <begin position="17"/>
        <end position="248"/>
    </location>
</feature>
<feature type="region of interest" description="Disordered" evidence="3">
    <location>
        <begin position="460"/>
        <end position="502"/>
    </location>
</feature>
<comment type="caution">
    <text evidence="6">The sequence shown here is derived from an EMBL/GenBank/DDBJ whole genome shotgun (WGS) entry which is preliminary data.</text>
</comment>